<dbReference type="InterPro" id="IPR029071">
    <property type="entry name" value="Ubiquitin-like_domsf"/>
</dbReference>
<comment type="similarity">
    <text evidence="2">Belongs to the TBCE family.</text>
</comment>
<proteinExistence type="inferred from homology"/>
<evidence type="ECO:0000313" key="11">
    <source>
        <dbReference type="RefSeq" id="XP_031418209.1"/>
    </source>
</evidence>
<dbReference type="SUPFAM" id="SSF74924">
    <property type="entry name" value="Cap-Gly domain"/>
    <property type="match status" value="1"/>
</dbReference>
<keyword evidence="10" id="KW-1185">Reference proteome</keyword>
<dbReference type="Gene3D" id="3.80.10.10">
    <property type="entry name" value="Ribonuclease Inhibitor"/>
    <property type="match status" value="2"/>
</dbReference>
<dbReference type="RefSeq" id="XP_031418209.1">
    <property type="nucleotide sequence ID" value="XM_031562349.2"/>
</dbReference>
<keyword evidence="6" id="KW-0677">Repeat</keyword>
<dbReference type="SUPFAM" id="SSF54236">
    <property type="entry name" value="Ubiquitin-like"/>
    <property type="match status" value="1"/>
</dbReference>
<dbReference type="InterPro" id="IPR044079">
    <property type="entry name" value="Ubl_TBCE"/>
</dbReference>
<evidence type="ECO:0000256" key="6">
    <source>
        <dbReference type="ARBA" id="ARBA00022737"/>
    </source>
</evidence>
<evidence type="ECO:0000256" key="3">
    <source>
        <dbReference type="ARBA" id="ARBA00015004"/>
    </source>
</evidence>
<keyword evidence="4" id="KW-0963">Cytoplasm</keyword>
<dbReference type="InterPro" id="IPR000938">
    <property type="entry name" value="CAP-Gly_domain"/>
</dbReference>
<dbReference type="GeneID" id="105890322"/>
<accession>A0A6P8F0I7</accession>
<evidence type="ECO:0000256" key="4">
    <source>
        <dbReference type="ARBA" id="ARBA00022490"/>
    </source>
</evidence>
<sequence>MPYELPMRVRDGEQSTMEDAVPVDAVGRRIVCDEERATVRYVGTVTATKGMWLGVEWDNPERGKHDGSHQGVGYFTCRHPTGGSFVRPKKASFGVDYLTALRLRYEKEREGEEITISSRTLEMVGFQKLTKEQRVENLKEVALRHCEIWGTASGTEIRKTTPDVELLDLSQNLLSSWEALAAITEQLKELRTLQLGYNRLTVPSDSSTLTHAFPNLRVLALAGCAVTWPEVLQCACMWPRVEELYLSENNITELQRPVDVLQSLTHLDLSNNSITSETLTEIGHLPRLVTLNLTNTGLTVIEFNDVPPGSKTAMFPALQKLSLMDNKIAEWRVVNELEKLASLVHLILQRNPVMDGERNPQTARQLVIARVGQLLQLTGSEIHSTDRRGAELDYIKTFGMQWLASGGHWEPEKNRPSADFTTQHPRYLTLIQKYGAPEESELKPEIPFALKNQLLTLTFVCPDDMDRKPIQKKLPCSMVVQKVKGLLHRLLKLPGAELRLSYTCSRMEGIEIEIDNDLKTMQFYSVEDGDSVLVRWS</sequence>
<comment type="subcellular location">
    <subcellularLocation>
        <location evidence="1">Cytoplasm</location>
    </subcellularLocation>
</comment>
<dbReference type="Gene3D" id="3.10.20.90">
    <property type="entry name" value="Phosphatidylinositol 3-kinase Catalytic Subunit, Chain A, domain 1"/>
    <property type="match status" value="1"/>
</dbReference>
<dbReference type="FunFam" id="2.30.30.190:FF:000008">
    <property type="entry name" value="Tubulin-specific chaperone E"/>
    <property type="match status" value="1"/>
</dbReference>
<dbReference type="Proteomes" id="UP000515152">
    <property type="component" value="Chromosome 24"/>
</dbReference>
<dbReference type="Pfam" id="PF01302">
    <property type="entry name" value="CAP_GLY"/>
    <property type="match status" value="1"/>
</dbReference>
<dbReference type="InterPro" id="IPR036859">
    <property type="entry name" value="CAP-Gly_dom_sf"/>
</dbReference>
<organism evidence="10 11">
    <name type="scientific">Clupea harengus</name>
    <name type="common">Atlantic herring</name>
    <dbReference type="NCBI Taxonomy" id="7950"/>
    <lineage>
        <taxon>Eukaryota</taxon>
        <taxon>Metazoa</taxon>
        <taxon>Chordata</taxon>
        <taxon>Craniata</taxon>
        <taxon>Vertebrata</taxon>
        <taxon>Euteleostomi</taxon>
        <taxon>Actinopterygii</taxon>
        <taxon>Neopterygii</taxon>
        <taxon>Teleostei</taxon>
        <taxon>Clupei</taxon>
        <taxon>Clupeiformes</taxon>
        <taxon>Clupeoidei</taxon>
        <taxon>Clupeidae</taxon>
        <taxon>Clupea</taxon>
    </lineage>
</organism>
<evidence type="ECO:0000256" key="5">
    <source>
        <dbReference type="ARBA" id="ARBA00022614"/>
    </source>
</evidence>
<name>A0A6P8F0I7_CLUHA</name>
<dbReference type="SUPFAM" id="SSF52047">
    <property type="entry name" value="RNI-like"/>
    <property type="match status" value="1"/>
</dbReference>
<gene>
    <name evidence="11" type="primary">LOC105890322</name>
</gene>
<keyword evidence="5" id="KW-0433">Leucine-rich repeat</keyword>
<dbReference type="PROSITE" id="PS50245">
    <property type="entry name" value="CAP_GLY_2"/>
    <property type="match status" value="1"/>
</dbReference>
<dbReference type="GO" id="GO:0005737">
    <property type="term" value="C:cytoplasm"/>
    <property type="evidence" value="ECO:0007669"/>
    <property type="project" value="UniProtKB-SubCell"/>
</dbReference>
<dbReference type="PROSITE" id="PS51450">
    <property type="entry name" value="LRR"/>
    <property type="match status" value="1"/>
</dbReference>
<dbReference type="CDD" id="cd17044">
    <property type="entry name" value="Ubl_TBCE"/>
    <property type="match status" value="1"/>
</dbReference>
<keyword evidence="7" id="KW-0143">Chaperone</keyword>
<reference evidence="11" key="1">
    <citation type="submission" date="2025-08" db="UniProtKB">
        <authorList>
            <consortium name="RefSeq"/>
        </authorList>
    </citation>
    <scope>IDENTIFICATION</scope>
</reference>
<dbReference type="OrthoDB" id="5273213at2759"/>
<feature type="domain" description="CAP-Gly" evidence="9">
    <location>
        <begin position="43"/>
        <end position="87"/>
    </location>
</feature>
<dbReference type="InterPro" id="IPR032675">
    <property type="entry name" value="LRR_dom_sf"/>
</dbReference>
<dbReference type="Pfam" id="PF13855">
    <property type="entry name" value="LRR_8"/>
    <property type="match status" value="1"/>
</dbReference>
<evidence type="ECO:0000313" key="10">
    <source>
        <dbReference type="Proteomes" id="UP000515152"/>
    </source>
</evidence>
<evidence type="ECO:0000259" key="9">
    <source>
        <dbReference type="PROSITE" id="PS50245"/>
    </source>
</evidence>
<dbReference type="SMART" id="SM01052">
    <property type="entry name" value="CAP_GLY"/>
    <property type="match status" value="1"/>
</dbReference>
<dbReference type="InterPro" id="IPR001611">
    <property type="entry name" value="Leu-rich_rpt"/>
</dbReference>
<evidence type="ECO:0000256" key="8">
    <source>
        <dbReference type="ARBA" id="ARBA00030180"/>
    </source>
</evidence>
<dbReference type="PROSITE" id="PS00845">
    <property type="entry name" value="CAP_GLY_1"/>
    <property type="match status" value="1"/>
</dbReference>
<protein>
    <recommendedName>
        <fullName evidence="3">Tubulin-specific chaperone E</fullName>
    </recommendedName>
    <alternativeName>
        <fullName evidence="8">Tubulin-folding cofactor E</fullName>
    </alternativeName>
</protein>
<dbReference type="Gene3D" id="2.30.30.190">
    <property type="entry name" value="CAP Gly-rich-like domain"/>
    <property type="match status" value="1"/>
</dbReference>
<dbReference type="AlphaFoldDB" id="A0A6P8F0I7"/>
<evidence type="ECO:0000256" key="1">
    <source>
        <dbReference type="ARBA" id="ARBA00004496"/>
    </source>
</evidence>
<evidence type="ECO:0000256" key="2">
    <source>
        <dbReference type="ARBA" id="ARBA00006286"/>
    </source>
</evidence>
<evidence type="ECO:0000256" key="7">
    <source>
        <dbReference type="ARBA" id="ARBA00023186"/>
    </source>
</evidence>
<dbReference type="PANTHER" id="PTHR15454">
    <property type="entry name" value="NISCHARIN RELATED"/>
    <property type="match status" value="1"/>
</dbReference>